<evidence type="ECO:0000313" key="2">
    <source>
        <dbReference type="Proteomes" id="UP001180020"/>
    </source>
</evidence>
<evidence type="ECO:0000313" key="1">
    <source>
        <dbReference type="EMBL" id="KAK1311503.1"/>
    </source>
</evidence>
<dbReference type="AlphaFoldDB" id="A0AAV9ECJ2"/>
<organism evidence="1 2">
    <name type="scientific">Acorus calamus</name>
    <name type="common">Sweet flag</name>
    <dbReference type="NCBI Taxonomy" id="4465"/>
    <lineage>
        <taxon>Eukaryota</taxon>
        <taxon>Viridiplantae</taxon>
        <taxon>Streptophyta</taxon>
        <taxon>Embryophyta</taxon>
        <taxon>Tracheophyta</taxon>
        <taxon>Spermatophyta</taxon>
        <taxon>Magnoliopsida</taxon>
        <taxon>Liliopsida</taxon>
        <taxon>Acoraceae</taxon>
        <taxon>Acorus</taxon>
    </lineage>
</organism>
<sequence>MLHDLLDPDRGDLFQIRLSKKVVGNNFFTGITRLCKGLAVVLVARYALLQIFPSASAYLALIPARVRHIRVDTCSDRSTDLCRPNETHFDWASVDTYLDSSTDLCRPGEEHFDWTLSNWEVNSDYTSGNAESLGGTKRNIYCKSGNLNRNIKK</sequence>
<gene>
    <name evidence="1" type="ORF">QJS10_CPA08g01092</name>
</gene>
<protein>
    <submittedName>
        <fullName evidence="1">Uncharacterized protein</fullName>
    </submittedName>
</protein>
<keyword evidence="2" id="KW-1185">Reference proteome</keyword>
<reference evidence="1" key="2">
    <citation type="submission" date="2023-06" db="EMBL/GenBank/DDBJ databases">
        <authorList>
            <person name="Ma L."/>
            <person name="Liu K.-W."/>
            <person name="Li Z."/>
            <person name="Hsiao Y.-Y."/>
            <person name="Qi Y."/>
            <person name="Fu T."/>
            <person name="Tang G."/>
            <person name="Zhang D."/>
            <person name="Sun W.-H."/>
            <person name="Liu D.-K."/>
            <person name="Li Y."/>
            <person name="Chen G.-Z."/>
            <person name="Liu X.-D."/>
            <person name="Liao X.-Y."/>
            <person name="Jiang Y.-T."/>
            <person name="Yu X."/>
            <person name="Hao Y."/>
            <person name="Huang J."/>
            <person name="Zhao X.-W."/>
            <person name="Ke S."/>
            <person name="Chen Y.-Y."/>
            <person name="Wu W.-L."/>
            <person name="Hsu J.-L."/>
            <person name="Lin Y.-F."/>
            <person name="Huang M.-D."/>
            <person name="Li C.-Y."/>
            <person name="Huang L."/>
            <person name="Wang Z.-W."/>
            <person name="Zhao X."/>
            <person name="Zhong W.-Y."/>
            <person name="Peng D.-H."/>
            <person name="Ahmad S."/>
            <person name="Lan S."/>
            <person name="Zhang J.-S."/>
            <person name="Tsai W.-C."/>
            <person name="Van De Peer Y."/>
            <person name="Liu Z.-J."/>
        </authorList>
    </citation>
    <scope>NUCLEOTIDE SEQUENCE</scope>
    <source>
        <strain evidence="1">CP</strain>
        <tissue evidence="1">Leaves</tissue>
    </source>
</reference>
<proteinExistence type="predicted"/>
<dbReference type="Proteomes" id="UP001180020">
    <property type="component" value="Unassembled WGS sequence"/>
</dbReference>
<accession>A0AAV9ECJ2</accession>
<dbReference type="EMBL" id="JAUJYO010000008">
    <property type="protein sequence ID" value="KAK1311503.1"/>
    <property type="molecule type" value="Genomic_DNA"/>
</dbReference>
<name>A0AAV9ECJ2_ACOCL</name>
<comment type="caution">
    <text evidence="1">The sequence shown here is derived from an EMBL/GenBank/DDBJ whole genome shotgun (WGS) entry which is preliminary data.</text>
</comment>
<reference evidence="1" key="1">
    <citation type="journal article" date="2023" name="Nat. Commun.">
        <title>Diploid and tetraploid genomes of Acorus and the evolution of monocots.</title>
        <authorList>
            <person name="Ma L."/>
            <person name="Liu K.W."/>
            <person name="Li Z."/>
            <person name="Hsiao Y.Y."/>
            <person name="Qi Y."/>
            <person name="Fu T."/>
            <person name="Tang G.D."/>
            <person name="Zhang D."/>
            <person name="Sun W.H."/>
            <person name="Liu D.K."/>
            <person name="Li Y."/>
            <person name="Chen G.Z."/>
            <person name="Liu X.D."/>
            <person name="Liao X.Y."/>
            <person name="Jiang Y.T."/>
            <person name="Yu X."/>
            <person name="Hao Y."/>
            <person name="Huang J."/>
            <person name="Zhao X.W."/>
            <person name="Ke S."/>
            <person name="Chen Y.Y."/>
            <person name="Wu W.L."/>
            <person name="Hsu J.L."/>
            <person name="Lin Y.F."/>
            <person name="Huang M.D."/>
            <person name="Li C.Y."/>
            <person name="Huang L."/>
            <person name="Wang Z.W."/>
            <person name="Zhao X."/>
            <person name="Zhong W.Y."/>
            <person name="Peng D.H."/>
            <person name="Ahmad S."/>
            <person name="Lan S."/>
            <person name="Zhang J.S."/>
            <person name="Tsai W.C."/>
            <person name="Van de Peer Y."/>
            <person name="Liu Z.J."/>
        </authorList>
    </citation>
    <scope>NUCLEOTIDE SEQUENCE</scope>
    <source>
        <strain evidence="1">CP</strain>
    </source>
</reference>